<evidence type="ECO:0000313" key="2">
    <source>
        <dbReference type="EMBL" id="KRM01379.1"/>
    </source>
</evidence>
<evidence type="ECO:0000256" key="1">
    <source>
        <dbReference type="ARBA" id="ARBA00005721"/>
    </source>
</evidence>
<protein>
    <submittedName>
        <fullName evidence="2">Alkaline shock protein</fullName>
    </submittedName>
</protein>
<dbReference type="PANTHER" id="PTHR34297:SF1">
    <property type="entry name" value="ASP23_GLS24 FAMILY ENVELOPE STRESS RESPONSE PROTEIN"/>
    <property type="match status" value="1"/>
</dbReference>
<comment type="similarity">
    <text evidence="1">Belongs to the asp23 family.</text>
</comment>
<sequence length="143" mass="15344">MPEESTIVLNRDEDGNIQISPSVLEIIAGIAANEIDGVSKMHGSIANNVGALIGLSGGGHRRGVKLAHDPENLVIDVDVYLNYGVSVPKVATEIQTKVSQQIELMTDLHVSQVNVHVQGIVMPKQEQQVDPNNIFANDEEEGA</sequence>
<dbReference type="PATRIC" id="fig|1423749.3.peg.640"/>
<proteinExistence type="inferred from homology"/>
<dbReference type="RefSeq" id="WP_007122171.1">
    <property type="nucleotide sequence ID" value="NZ_AZFN01000018.1"/>
</dbReference>
<name>A0A0R1VEB1_9LACO</name>
<dbReference type="Proteomes" id="UP000051739">
    <property type="component" value="Unassembled WGS sequence"/>
</dbReference>
<reference evidence="2 3" key="1">
    <citation type="journal article" date="2015" name="Genome Announc.">
        <title>Expanding the biotechnology potential of lactobacilli through comparative genomics of 213 strains and associated genera.</title>
        <authorList>
            <person name="Sun Z."/>
            <person name="Harris H.M."/>
            <person name="McCann A."/>
            <person name="Guo C."/>
            <person name="Argimon S."/>
            <person name="Zhang W."/>
            <person name="Yang X."/>
            <person name="Jeffery I.B."/>
            <person name="Cooney J.C."/>
            <person name="Kagawa T.F."/>
            <person name="Liu W."/>
            <person name="Song Y."/>
            <person name="Salvetti E."/>
            <person name="Wrobel A."/>
            <person name="Rasinkangas P."/>
            <person name="Parkhill J."/>
            <person name="Rea M.C."/>
            <person name="O'Sullivan O."/>
            <person name="Ritari J."/>
            <person name="Douillard F.P."/>
            <person name="Paul Ross R."/>
            <person name="Yang R."/>
            <person name="Briner A.E."/>
            <person name="Felis G.E."/>
            <person name="de Vos W.M."/>
            <person name="Barrangou R."/>
            <person name="Klaenhammer T.R."/>
            <person name="Caufield P.W."/>
            <person name="Cui Y."/>
            <person name="Zhang H."/>
            <person name="O'Toole P.W."/>
        </authorList>
    </citation>
    <scope>NUCLEOTIDE SEQUENCE [LARGE SCALE GENOMIC DNA]</scope>
    <source>
        <strain evidence="2 3">DSM 16045</strain>
    </source>
</reference>
<dbReference type="InterPro" id="IPR005531">
    <property type="entry name" value="Asp23"/>
</dbReference>
<accession>A0A0R1VEB1</accession>
<evidence type="ECO:0000313" key="3">
    <source>
        <dbReference type="Proteomes" id="UP000051739"/>
    </source>
</evidence>
<comment type="caution">
    <text evidence="2">The sequence shown here is derived from an EMBL/GenBank/DDBJ whole genome shotgun (WGS) entry which is preliminary data.</text>
</comment>
<dbReference type="PANTHER" id="PTHR34297">
    <property type="entry name" value="HYPOTHETICAL CYTOSOLIC PROTEIN-RELATED"/>
    <property type="match status" value="1"/>
</dbReference>
<gene>
    <name evidence="2" type="ORF">FC60_GL000636</name>
</gene>
<dbReference type="AlphaFoldDB" id="A0A0R1VEB1"/>
<keyword evidence="3" id="KW-1185">Reference proteome</keyword>
<dbReference type="EMBL" id="AZFN01000018">
    <property type="protein sequence ID" value="KRM01379.1"/>
    <property type="molecule type" value="Genomic_DNA"/>
</dbReference>
<dbReference type="Pfam" id="PF03780">
    <property type="entry name" value="Asp23"/>
    <property type="match status" value="1"/>
</dbReference>
<organism evidence="2 3">
    <name type="scientific">Limosilactobacillus gastricus DSM 16045</name>
    <dbReference type="NCBI Taxonomy" id="1423749"/>
    <lineage>
        <taxon>Bacteria</taxon>
        <taxon>Bacillati</taxon>
        <taxon>Bacillota</taxon>
        <taxon>Bacilli</taxon>
        <taxon>Lactobacillales</taxon>
        <taxon>Lactobacillaceae</taxon>
        <taxon>Limosilactobacillus</taxon>
    </lineage>
</organism>